<feature type="domain" description="DUF5615" evidence="1">
    <location>
        <begin position="5"/>
        <end position="112"/>
    </location>
</feature>
<name>A0A518K6L8_9BACT</name>
<protein>
    <recommendedName>
        <fullName evidence="1">DUF5615 domain-containing protein</fullName>
    </recommendedName>
</protein>
<dbReference type="AlphaFoldDB" id="A0A518K6L8"/>
<dbReference type="InterPro" id="IPR041049">
    <property type="entry name" value="DUF5615"/>
</dbReference>
<evidence type="ECO:0000259" key="1">
    <source>
        <dbReference type="Pfam" id="PF18480"/>
    </source>
</evidence>
<dbReference type="RefSeq" id="WP_197529823.1">
    <property type="nucleotide sequence ID" value="NZ_CP036349.1"/>
</dbReference>
<reference evidence="2 3" key="1">
    <citation type="submission" date="2019-02" db="EMBL/GenBank/DDBJ databases">
        <title>Deep-cultivation of Planctomycetes and their phenomic and genomic characterization uncovers novel biology.</title>
        <authorList>
            <person name="Wiegand S."/>
            <person name="Jogler M."/>
            <person name="Boedeker C."/>
            <person name="Pinto D."/>
            <person name="Vollmers J."/>
            <person name="Rivas-Marin E."/>
            <person name="Kohn T."/>
            <person name="Peeters S.H."/>
            <person name="Heuer A."/>
            <person name="Rast P."/>
            <person name="Oberbeckmann S."/>
            <person name="Bunk B."/>
            <person name="Jeske O."/>
            <person name="Meyerdierks A."/>
            <person name="Storesund J.E."/>
            <person name="Kallscheuer N."/>
            <person name="Luecker S."/>
            <person name="Lage O.M."/>
            <person name="Pohl T."/>
            <person name="Merkel B.J."/>
            <person name="Hornburger P."/>
            <person name="Mueller R.-W."/>
            <person name="Bruemmer F."/>
            <person name="Labrenz M."/>
            <person name="Spormann A.M."/>
            <person name="Op den Camp H."/>
            <person name="Overmann J."/>
            <person name="Amann R."/>
            <person name="Jetten M.S.M."/>
            <person name="Mascher T."/>
            <person name="Medema M.H."/>
            <person name="Devos D.P."/>
            <person name="Kaster A.-K."/>
            <person name="Ovreas L."/>
            <person name="Rohde M."/>
            <person name="Galperin M.Y."/>
            <person name="Jogler C."/>
        </authorList>
    </citation>
    <scope>NUCLEOTIDE SEQUENCE [LARGE SCALE GENOMIC DNA]</scope>
    <source>
        <strain evidence="2 3">Spa11</strain>
    </source>
</reference>
<dbReference type="Proteomes" id="UP000316426">
    <property type="component" value="Chromosome"/>
</dbReference>
<dbReference type="EMBL" id="CP036349">
    <property type="protein sequence ID" value="QDV73442.1"/>
    <property type="molecule type" value="Genomic_DNA"/>
</dbReference>
<dbReference type="Pfam" id="PF18480">
    <property type="entry name" value="DUF5615"/>
    <property type="match status" value="1"/>
</dbReference>
<organism evidence="2 3">
    <name type="scientific">Botrimarina mediterranea</name>
    <dbReference type="NCBI Taxonomy" id="2528022"/>
    <lineage>
        <taxon>Bacteria</taxon>
        <taxon>Pseudomonadati</taxon>
        <taxon>Planctomycetota</taxon>
        <taxon>Planctomycetia</taxon>
        <taxon>Pirellulales</taxon>
        <taxon>Lacipirellulaceae</taxon>
        <taxon>Botrimarina</taxon>
    </lineage>
</organism>
<evidence type="ECO:0000313" key="2">
    <source>
        <dbReference type="EMBL" id="QDV73442.1"/>
    </source>
</evidence>
<evidence type="ECO:0000313" key="3">
    <source>
        <dbReference type="Proteomes" id="UP000316426"/>
    </source>
</evidence>
<proteinExistence type="predicted"/>
<sequence length="124" mass="13356">MSVHVLVDMNLTPNWVGYFATHGIDSTHWSTVGDPAAPDTELMEWARINHAAIFTYDLDFGTALALTGAAGPSVIQLRGRDVLPSQAGSTVVKVLQKYAAEIEAGALVVIDETRLRVRILPLGD</sequence>
<gene>
    <name evidence="2" type="ORF">Spa11_16380</name>
</gene>
<keyword evidence="3" id="KW-1185">Reference proteome</keyword>
<dbReference type="KEGG" id="bmei:Spa11_16380"/>
<accession>A0A518K6L8</accession>